<dbReference type="Gene3D" id="3.40.720.10">
    <property type="entry name" value="Alkaline Phosphatase, subunit A"/>
    <property type="match status" value="2"/>
</dbReference>
<gene>
    <name evidence="3" type="primary">plc</name>
    <name evidence="3" type="ORF">FPE01S_01_03680</name>
</gene>
<feature type="domain" description="Bacterial phospholipase C C-terminal" evidence="2">
    <location>
        <begin position="625"/>
        <end position="722"/>
    </location>
</feature>
<reference evidence="3 4" key="1">
    <citation type="submission" date="2015-04" db="EMBL/GenBank/DDBJ databases">
        <title>Whole genome shotgun sequence of Flavihumibacter petaseus NBRC 106054.</title>
        <authorList>
            <person name="Miyazawa S."/>
            <person name="Hosoyama A."/>
            <person name="Hashimoto M."/>
            <person name="Noguchi M."/>
            <person name="Tsuchikane K."/>
            <person name="Ohji S."/>
            <person name="Yamazoe A."/>
            <person name="Ichikawa N."/>
            <person name="Kimura A."/>
            <person name="Fujita N."/>
        </authorList>
    </citation>
    <scope>NUCLEOTIDE SEQUENCE [LARGE SCALE GENOMIC DNA]</scope>
    <source>
        <strain evidence="3 4">NBRC 106054</strain>
    </source>
</reference>
<sequence length="838" mass="93887">MGGASGLLQILPESIQKAMAIDPAPGSSWQDAEHIVFLMQENRSFDHTYGSLQGVRGFNDPRAVRLPGDRPVWLQADPQGNTYAPFHLDIKNTKATWMSSLPHSWANQVDARNDGRYDRWLEAKPSGHEAYRRMPLTLGYHTRADIPFYYALADAFTVCDQNFCSSLTGTTPNRLYFWTGTIRGKHDPNAIACVWNEDADLDTMASWTTYPERLEKEGVSWKVYQNEITADTGFEGEEDPWLGNFGDNPLEYLSHYHIKLHPRYIANLPKAAQKLQAVLSKRQSELAALPAGESAEKVSKLKNEITWLEQSINRNAKEQQEYTLEKYNALPSFAKAIHEKAFTTNTGDPAFRQLDVLKYNDGTQDREMKMPKGDVLHQFREDVNKGKLPTVSWLVAPENFSDHPSAAWYGAWYISEVMDILTKNPEVWKKTIFILTYDENDGYFDHVPPFAVPRPNDPSTGKASAGIDTALEYVATAAQQSKTDPARISPIGLGYRVPMVIASPWSRGGYVNSEVFDHTSSLQFLEKFLEKKFRKKITEENITAWRRAICGDLTSTFRTWNGEAIPTPQSLDRDHFLESIHQAQFKKVPDNYYQLTPAEIEQVSKASFSAPPAAFMPQQEKGTRPASALPYELKVNGGLTEDRKQFRIAFTAANTVFGDHAAGAPFQVYAPGTYAGQNVRTWDYTVKAGDTLEDAWPLSAFANNHYHLRVYGPNGFFREFAGETDAPALEILVDPERVAGKPSQLTGNLQVVLLNRSNKSLKVDLTDNSYHQPKKSVTLDAAGKKGARTSIVINLAKSFSWYDLTIAVNGNTTTYQRFAGKVETGKSGQTDPLMGRVS</sequence>
<dbReference type="Proteomes" id="UP000033121">
    <property type="component" value="Unassembled WGS sequence"/>
</dbReference>
<dbReference type="PANTHER" id="PTHR31956:SF1">
    <property type="entry name" value="NON-SPECIFIC PHOSPHOLIPASE C1"/>
    <property type="match status" value="1"/>
</dbReference>
<dbReference type="Pfam" id="PF04185">
    <property type="entry name" value="Phosphoesterase"/>
    <property type="match status" value="2"/>
</dbReference>
<dbReference type="NCBIfam" id="TIGR03396">
    <property type="entry name" value="PC_PLC"/>
    <property type="match status" value="1"/>
</dbReference>
<evidence type="ECO:0000313" key="3">
    <source>
        <dbReference type="EMBL" id="GAO41356.1"/>
    </source>
</evidence>
<dbReference type="InterPro" id="IPR017850">
    <property type="entry name" value="Alkaline_phosphatase_core_sf"/>
</dbReference>
<dbReference type="GO" id="GO:0016042">
    <property type="term" value="P:lipid catabolic process"/>
    <property type="evidence" value="ECO:0007669"/>
    <property type="project" value="InterPro"/>
</dbReference>
<dbReference type="InterPro" id="IPR008475">
    <property type="entry name" value="PLipase_C_C"/>
</dbReference>
<dbReference type="InterPro" id="IPR007312">
    <property type="entry name" value="Phosphoesterase"/>
</dbReference>
<evidence type="ECO:0000256" key="1">
    <source>
        <dbReference type="ARBA" id="ARBA00022801"/>
    </source>
</evidence>
<name>A0A0E9MV90_9BACT</name>
<evidence type="ECO:0000313" key="4">
    <source>
        <dbReference type="Proteomes" id="UP000033121"/>
    </source>
</evidence>
<keyword evidence="1" id="KW-0378">Hydrolase</keyword>
<comment type="caution">
    <text evidence="3">The sequence shown here is derived from an EMBL/GenBank/DDBJ whole genome shotgun (WGS) entry which is preliminary data.</text>
</comment>
<dbReference type="Pfam" id="PF05506">
    <property type="entry name" value="PLipase_C_C"/>
    <property type="match status" value="1"/>
</dbReference>
<dbReference type="AlphaFoldDB" id="A0A0E9MV90"/>
<keyword evidence="4" id="KW-1185">Reference proteome</keyword>
<dbReference type="EMBL" id="BBWV01000001">
    <property type="protein sequence ID" value="GAO41356.1"/>
    <property type="molecule type" value="Genomic_DNA"/>
</dbReference>
<accession>A0A0E9MV90</accession>
<organism evidence="3 4">
    <name type="scientific">Flavihumibacter petaseus NBRC 106054</name>
    <dbReference type="NCBI Taxonomy" id="1220578"/>
    <lineage>
        <taxon>Bacteria</taxon>
        <taxon>Pseudomonadati</taxon>
        <taxon>Bacteroidota</taxon>
        <taxon>Chitinophagia</taxon>
        <taxon>Chitinophagales</taxon>
        <taxon>Chitinophagaceae</taxon>
        <taxon>Flavihumibacter</taxon>
    </lineage>
</organism>
<dbReference type="InterPro" id="IPR017767">
    <property type="entry name" value="PC-PLC"/>
</dbReference>
<evidence type="ECO:0000259" key="2">
    <source>
        <dbReference type="Pfam" id="PF05506"/>
    </source>
</evidence>
<dbReference type="GO" id="GO:0034480">
    <property type="term" value="F:phosphatidylcholine phospholipase C activity"/>
    <property type="evidence" value="ECO:0007669"/>
    <property type="project" value="InterPro"/>
</dbReference>
<dbReference type="PANTHER" id="PTHR31956">
    <property type="entry name" value="NON-SPECIFIC PHOSPHOLIPASE C4-RELATED"/>
    <property type="match status" value="1"/>
</dbReference>
<protein>
    <submittedName>
        <fullName evidence="3">Phospholipase C</fullName>
    </submittedName>
</protein>
<dbReference type="STRING" id="1220578.FPE01S_01_03680"/>
<proteinExistence type="predicted"/>